<accession>X1VSD3</accession>
<name>X1VSD3_9ZZZZ</name>
<reference evidence="1" key="1">
    <citation type="journal article" date="2014" name="Front. Microbiol.">
        <title>High frequency of phylogenetically diverse reductive dehalogenase-homologous genes in deep subseafloor sedimentary metagenomes.</title>
        <authorList>
            <person name="Kawai M."/>
            <person name="Futagami T."/>
            <person name="Toyoda A."/>
            <person name="Takaki Y."/>
            <person name="Nishi S."/>
            <person name="Hori S."/>
            <person name="Arai W."/>
            <person name="Tsubouchi T."/>
            <person name="Morono Y."/>
            <person name="Uchiyama I."/>
            <person name="Ito T."/>
            <person name="Fujiyama A."/>
            <person name="Inagaki F."/>
            <person name="Takami H."/>
        </authorList>
    </citation>
    <scope>NUCLEOTIDE SEQUENCE</scope>
    <source>
        <strain evidence="1">Expedition CK06-06</strain>
    </source>
</reference>
<organism evidence="1">
    <name type="scientific">marine sediment metagenome</name>
    <dbReference type="NCBI Taxonomy" id="412755"/>
    <lineage>
        <taxon>unclassified sequences</taxon>
        <taxon>metagenomes</taxon>
        <taxon>ecological metagenomes</taxon>
    </lineage>
</organism>
<gene>
    <name evidence="1" type="ORF">S12H4_59156</name>
</gene>
<comment type="caution">
    <text evidence="1">The sequence shown here is derived from an EMBL/GenBank/DDBJ whole genome shotgun (WGS) entry which is preliminary data.</text>
</comment>
<protein>
    <submittedName>
        <fullName evidence="1">Uncharacterized protein</fullName>
    </submittedName>
</protein>
<dbReference type="EMBL" id="BARW01038578">
    <property type="protein sequence ID" value="GAJ23617.1"/>
    <property type="molecule type" value="Genomic_DNA"/>
</dbReference>
<feature type="non-terminal residue" evidence="1">
    <location>
        <position position="36"/>
    </location>
</feature>
<sequence length="36" mass="4091">MVEPKPAYPIKVLDKSLSVLDILFQNNEPMSIMEIS</sequence>
<proteinExistence type="predicted"/>
<dbReference type="AlphaFoldDB" id="X1VSD3"/>
<evidence type="ECO:0000313" key="1">
    <source>
        <dbReference type="EMBL" id="GAJ23617.1"/>
    </source>
</evidence>